<proteinExistence type="predicted"/>
<accession>A0ABM8EGP5</accession>
<evidence type="ECO:0008006" key="3">
    <source>
        <dbReference type="Google" id="ProtNLM"/>
    </source>
</evidence>
<sequence length="291" mass="32489">MNNISIDISGRIDPGRVSVLGSIKEVAEELDIHFFVVGAFARDVIFEHIHRIPAPRVTEDIDIGVEVASWEEFQRLTGSLIDRGLLTATKSPHRFIASSFAAVVDIVPYGGISGETKRISWPPDHDMIMSMLGFEEAYQSALKVNLSSDPPLEILVPSVPALALLKIISWADAYPRRERDAHDLLFILENYDATGVEAKLYESHVPLLTEEEFDSRLASVRLLGRDIAQLGSPETLKTVEEILIRETDEEHGFRMLSNMVKGASFQGTKFEAALQLLKKLLQGIQEEKPRE</sequence>
<evidence type="ECO:0000313" key="2">
    <source>
        <dbReference type="Proteomes" id="UP001317705"/>
    </source>
</evidence>
<dbReference type="Proteomes" id="UP001317705">
    <property type="component" value="Chromosome"/>
</dbReference>
<organism evidence="1 2">
    <name type="scientific">Geotalea uraniireducens</name>
    <dbReference type="NCBI Taxonomy" id="351604"/>
    <lineage>
        <taxon>Bacteria</taxon>
        <taxon>Pseudomonadati</taxon>
        <taxon>Thermodesulfobacteriota</taxon>
        <taxon>Desulfuromonadia</taxon>
        <taxon>Geobacterales</taxon>
        <taxon>Geobacteraceae</taxon>
        <taxon>Geotalea</taxon>
    </lineage>
</organism>
<name>A0ABM8EGP5_9BACT</name>
<gene>
    <name evidence="1" type="ORF">GURASL_05090</name>
</gene>
<dbReference type="Pfam" id="PF08843">
    <property type="entry name" value="AbiEii"/>
    <property type="match status" value="1"/>
</dbReference>
<dbReference type="InterPro" id="IPR014942">
    <property type="entry name" value="AbiEii"/>
</dbReference>
<keyword evidence="2" id="KW-1185">Reference proteome</keyword>
<protein>
    <recommendedName>
        <fullName evidence="3">Nucleotidyltransferase</fullName>
    </recommendedName>
</protein>
<reference evidence="1 2" key="1">
    <citation type="submission" date="2022-12" db="EMBL/GenBank/DDBJ databases">
        <title>Polyphasic characterization of Geotalea uranireducens NIT-SL11 newly isolated from a complex of sewage sludge and microbially reduced graphene oxide.</title>
        <authorList>
            <person name="Xie L."/>
            <person name="Yoshida N."/>
            <person name="Meng L."/>
        </authorList>
    </citation>
    <scope>NUCLEOTIDE SEQUENCE [LARGE SCALE GENOMIC DNA]</scope>
    <source>
        <strain evidence="1 2">NIT-SL11</strain>
    </source>
</reference>
<dbReference type="EMBL" id="AP027151">
    <property type="protein sequence ID" value="BDV41586.1"/>
    <property type="molecule type" value="Genomic_DNA"/>
</dbReference>
<dbReference type="RefSeq" id="WP_282001588.1">
    <property type="nucleotide sequence ID" value="NZ_AP027151.1"/>
</dbReference>
<evidence type="ECO:0000313" key="1">
    <source>
        <dbReference type="EMBL" id="BDV41586.1"/>
    </source>
</evidence>